<dbReference type="Gramene" id="Pp3c16_16770V3.2">
    <property type="protein sequence ID" value="Pp3c16_16770V3.2"/>
    <property type="gene ID" value="Pp3c16_16770"/>
</dbReference>
<dbReference type="GeneID" id="112293377"/>
<dbReference type="AlphaFoldDB" id="A9TB24"/>
<protein>
    <submittedName>
        <fullName evidence="1 2">Uncharacterized protein</fullName>
    </submittedName>
</protein>
<keyword evidence="3" id="KW-1185">Reference proteome</keyword>
<organism evidence="1">
    <name type="scientific">Physcomitrium patens</name>
    <name type="common">Spreading-leaved earth moss</name>
    <name type="synonym">Physcomitrella patens</name>
    <dbReference type="NCBI Taxonomy" id="3218"/>
    <lineage>
        <taxon>Eukaryota</taxon>
        <taxon>Viridiplantae</taxon>
        <taxon>Streptophyta</taxon>
        <taxon>Embryophyta</taxon>
        <taxon>Bryophyta</taxon>
        <taxon>Bryophytina</taxon>
        <taxon>Bryopsida</taxon>
        <taxon>Funariidae</taxon>
        <taxon>Funariales</taxon>
        <taxon>Funariaceae</taxon>
        <taxon>Physcomitrium</taxon>
    </lineage>
</organism>
<gene>
    <name evidence="2" type="primary">LOC112293377</name>
    <name evidence="1" type="ORF">PHYPA_021093</name>
</gene>
<name>A9TB24_PHYPA</name>
<dbReference type="HOGENOM" id="CLU_1557844_0_0_1"/>
<accession>A9TB24</accession>
<dbReference type="OrthoDB" id="1967766at2759"/>
<evidence type="ECO:0000313" key="3">
    <source>
        <dbReference type="Proteomes" id="UP000006727"/>
    </source>
</evidence>
<reference evidence="2" key="3">
    <citation type="submission" date="2020-12" db="UniProtKB">
        <authorList>
            <consortium name="EnsemblPlants"/>
        </authorList>
    </citation>
    <scope>IDENTIFICATION</scope>
</reference>
<proteinExistence type="predicted"/>
<dbReference type="KEGG" id="ppp:112293377"/>
<dbReference type="PaxDb" id="3218-PP1S197_44V6.1"/>
<dbReference type="RefSeq" id="XP_024398462.1">
    <property type="nucleotide sequence ID" value="XM_024542694.2"/>
</dbReference>
<dbReference type="EMBL" id="ABEU02000016">
    <property type="protein sequence ID" value="PNR37982.1"/>
    <property type="molecule type" value="Genomic_DNA"/>
</dbReference>
<sequence length="185" mass="20707">MSNYMTELFYGKPEPVWVINNRRRMGVAGDAYYPPGMTSRGYVGPEYAADNARGTSLLPEVTVKTPIYGMSDTARIKHVLAAEGVFNVVCDIPQQTVKVQSNLSPRMLVGLIRQVTGSAHVINYVDPLQPTFETTQDRVRYAYDDSYSYDGRTGYAPAYSAPYNGRSYDNEFRPGGYARYGGNYY</sequence>
<dbReference type="EnsemblPlants" id="Pp3c16_16770V3.2">
    <property type="protein sequence ID" value="Pp3c16_16770V3.2"/>
    <property type="gene ID" value="Pp3c16_16770"/>
</dbReference>
<reference evidence="1 3" key="2">
    <citation type="journal article" date="2018" name="Plant J.">
        <title>The Physcomitrella patens chromosome-scale assembly reveals moss genome structure and evolution.</title>
        <authorList>
            <person name="Lang D."/>
            <person name="Ullrich K.K."/>
            <person name="Murat F."/>
            <person name="Fuchs J."/>
            <person name="Jenkins J."/>
            <person name="Haas F.B."/>
            <person name="Piednoel M."/>
            <person name="Gundlach H."/>
            <person name="Van Bel M."/>
            <person name="Meyberg R."/>
            <person name="Vives C."/>
            <person name="Morata J."/>
            <person name="Symeonidi A."/>
            <person name="Hiss M."/>
            <person name="Muchero W."/>
            <person name="Kamisugi Y."/>
            <person name="Saleh O."/>
            <person name="Blanc G."/>
            <person name="Decker E.L."/>
            <person name="van Gessel N."/>
            <person name="Grimwood J."/>
            <person name="Hayes R.D."/>
            <person name="Graham S.W."/>
            <person name="Gunter L.E."/>
            <person name="McDaniel S.F."/>
            <person name="Hoernstein S.N.W."/>
            <person name="Larsson A."/>
            <person name="Li F.W."/>
            <person name="Perroud P.F."/>
            <person name="Phillips J."/>
            <person name="Ranjan P."/>
            <person name="Rokshar D.S."/>
            <person name="Rothfels C.J."/>
            <person name="Schneider L."/>
            <person name="Shu S."/>
            <person name="Stevenson D.W."/>
            <person name="Thummler F."/>
            <person name="Tillich M."/>
            <person name="Villarreal Aguilar J.C."/>
            <person name="Widiez T."/>
            <person name="Wong G.K."/>
            <person name="Wymore A."/>
            <person name="Zhang Y."/>
            <person name="Zimmer A.D."/>
            <person name="Quatrano R.S."/>
            <person name="Mayer K.F.X."/>
            <person name="Goodstein D."/>
            <person name="Casacuberta J.M."/>
            <person name="Vandepoele K."/>
            <person name="Reski R."/>
            <person name="Cuming A.C."/>
            <person name="Tuskan G.A."/>
            <person name="Maumus F."/>
            <person name="Salse J."/>
            <person name="Schmutz J."/>
            <person name="Rensing S.A."/>
        </authorList>
    </citation>
    <scope>NUCLEOTIDE SEQUENCE [LARGE SCALE GENOMIC DNA]</scope>
    <source>
        <strain evidence="2 3">cv. Gransden 2004</strain>
    </source>
</reference>
<reference evidence="1 3" key="1">
    <citation type="journal article" date="2008" name="Science">
        <title>The Physcomitrella genome reveals evolutionary insights into the conquest of land by plants.</title>
        <authorList>
            <person name="Rensing S."/>
            <person name="Lang D."/>
            <person name="Zimmer A."/>
            <person name="Terry A."/>
            <person name="Salamov A."/>
            <person name="Shapiro H."/>
            <person name="Nishiyama T."/>
            <person name="Perroud P.-F."/>
            <person name="Lindquist E."/>
            <person name="Kamisugi Y."/>
            <person name="Tanahashi T."/>
            <person name="Sakakibara K."/>
            <person name="Fujita T."/>
            <person name="Oishi K."/>
            <person name="Shin-I T."/>
            <person name="Kuroki Y."/>
            <person name="Toyoda A."/>
            <person name="Suzuki Y."/>
            <person name="Hashimoto A."/>
            <person name="Yamaguchi K."/>
            <person name="Sugano A."/>
            <person name="Kohara Y."/>
            <person name="Fujiyama A."/>
            <person name="Anterola A."/>
            <person name="Aoki S."/>
            <person name="Ashton N."/>
            <person name="Barbazuk W.B."/>
            <person name="Barker E."/>
            <person name="Bennetzen J."/>
            <person name="Bezanilla M."/>
            <person name="Blankenship R."/>
            <person name="Cho S.H."/>
            <person name="Dutcher S."/>
            <person name="Estelle M."/>
            <person name="Fawcett J.A."/>
            <person name="Gundlach H."/>
            <person name="Hanada K."/>
            <person name="Heyl A."/>
            <person name="Hicks K.A."/>
            <person name="Hugh J."/>
            <person name="Lohr M."/>
            <person name="Mayer K."/>
            <person name="Melkozernov A."/>
            <person name="Murata T."/>
            <person name="Nelson D."/>
            <person name="Pils B."/>
            <person name="Prigge M."/>
            <person name="Reiss B."/>
            <person name="Renner T."/>
            <person name="Rombauts S."/>
            <person name="Rushton P."/>
            <person name="Sanderfoot A."/>
            <person name="Schween G."/>
            <person name="Shiu S.-H."/>
            <person name="Stueber K."/>
            <person name="Theodoulou F.L."/>
            <person name="Tu H."/>
            <person name="Van de Peer Y."/>
            <person name="Verrier P.J."/>
            <person name="Waters E."/>
            <person name="Wood A."/>
            <person name="Yang L."/>
            <person name="Cove D."/>
            <person name="Cuming A."/>
            <person name="Hasebe M."/>
            <person name="Lucas S."/>
            <person name="Mishler D.B."/>
            <person name="Reski R."/>
            <person name="Grigoriev I."/>
            <person name="Quatrano R.S."/>
            <person name="Boore J.L."/>
        </authorList>
    </citation>
    <scope>NUCLEOTIDE SEQUENCE [LARGE SCALE GENOMIC DNA]</scope>
    <source>
        <strain evidence="2 3">cv. Gransden 2004</strain>
    </source>
</reference>
<evidence type="ECO:0000313" key="2">
    <source>
        <dbReference type="EnsemblPlants" id="Pp3c16_16770V3.1"/>
    </source>
</evidence>
<dbReference type="EnsemblPlants" id="Pp3c16_16770V3.1">
    <property type="protein sequence ID" value="Pp3c16_16770V3.1"/>
    <property type="gene ID" value="Pp3c16_16770"/>
</dbReference>
<dbReference type="Proteomes" id="UP000006727">
    <property type="component" value="Chromosome 16"/>
</dbReference>
<dbReference type="Gramene" id="Pp3c16_16770V3.1">
    <property type="protein sequence ID" value="Pp3c16_16770V3.1"/>
    <property type="gene ID" value="Pp3c16_16770"/>
</dbReference>
<evidence type="ECO:0000313" key="1">
    <source>
        <dbReference type="EMBL" id="PNR37982.1"/>
    </source>
</evidence>